<sequence>MAPSKLREYLKVEYQPGERVLVQKIDFFILTFCCLSYFMNYLDRSNLANAYVSGMEEEIGFVGNQLNQINTCFTVGYVLGQIPSNLSLHYVRPRVFFPSMMLAWAGLTMVTASVHDPRSIMAIRFFQGIFEASTFVGTHYILGAWYTERELGKRSGIFTASGLAGTLIGGFIQTGIHESMDGIRGMSGWRWLFIIDGIMTLPVALYGFLLFPDTPATTQAFYLTEDERVLAQARVPEAHDRGPMTWRFVRKVLTSWYWWGFVILWIIAGETESFSTNSLLALYMKSHPRNKYTVAQLNNYPTGVPAVGIVSTLFWATLTDFLNGKRYLVGYFIGVTGIVTSAMILQAEKDPISARSTAVVFGAYYWAGAVYACQATFFAWCNDAMRFEEPVFRGVVLAGMNLGSNSVNAWWSIIFYGASMAPWFNVSIPTVLLMWNKV</sequence>
<feature type="transmembrane region" description="Helical" evidence="7">
    <location>
        <begin position="95"/>
        <end position="114"/>
    </location>
</feature>
<feature type="transmembrane region" description="Helical" evidence="7">
    <location>
        <begin position="357"/>
        <end position="380"/>
    </location>
</feature>
<dbReference type="GO" id="GO:0015233">
    <property type="term" value="F:pantothenate transmembrane transporter activity"/>
    <property type="evidence" value="ECO:0007669"/>
    <property type="project" value="TreeGrafter"/>
</dbReference>
<feature type="transmembrane region" description="Helical" evidence="7">
    <location>
        <begin position="328"/>
        <end position="345"/>
    </location>
</feature>
<feature type="transmembrane region" description="Helical" evidence="7">
    <location>
        <begin position="304"/>
        <end position="322"/>
    </location>
</feature>
<gene>
    <name evidence="9" type="ORF">UCDDA912_g01545</name>
</gene>
<keyword evidence="10" id="KW-1185">Reference proteome</keyword>
<dbReference type="Pfam" id="PF07690">
    <property type="entry name" value="MFS_1"/>
    <property type="match status" value="1"/>
</dbReference>
<feature type="transmembrane region" description="Helical" evidence="7">
    <location>
        <begin position="21"/>
        <end position="39"/>
    </location>
</feature>
<evidence type="ECO:0000259" key="8">
    <source>
        <dbReference type="PROSITE" id="PS50850"/>
    </source>
</evidence>
<dbReference type="PANTHER" id="PTHR43791:SF4">
    <property type="entry name" value="PANTOTHENATE TRANSPORTER FEN2"/>
    <property type="match status" value="1"/>
</dbReference>
<feature type="domain" description="Major facilitator superfamily (MFS) profile" evidence="8">
    <location>
        <begin position="29"/>
        <end position="438"/>
    </location>
</feature>
<feature type="transmembrane region" description="Helical" evidence="7">
    <location>
        <begin position="409"/>
        <end position="435"/>
    </location>
</feature>
<accession>A0A0G2HTU9</accession>
<name>A0A0G2HTU9_9PEZI</name>
<dbReference type="FunFam" id="1.20.1250.20:FF:000065">
    <property type="entry name" value="Putative MFS pantothenate transporter"/>
    <property type="match status" value="1"/>
</dbReference>
<keyword evidence="3 7" id="KW-0812">Transmembrane</keyword>
<dbReference type="Proteomes" id="UP000034680">
    <property type="component" value="Unassembled WGS sequence"/>
</dbReference>
<reference evidence="9 10" key="1">
    <citation type="submission" date="2015-05" db="EMBL/GenBank/DDBJ databases">
        <title>Distinctive expansion of gene families associated with plant cell wall degradation and secondary metabolism in the genomes of grapevine trunk pathogens.</title>
        <authorList>
            <person name="Lawrence D.P."/>
            <person name="Travadon R."/>
            <person name="Rolshausen P.E."/>
            <person name="Baumgartner K."/>
        </authorList>
    </citation>
    <scope>NUCLEOTIDE SEQUENCE [LARGE SCALE GENOMIC DNA]</scope>
    <source>
        <strain evidence="9">DA912</strain>
    </source>
</reference>
<comment type="similarity">
    <text evidence="6">Belongs to the major facilitator superfamily. Allantoate permease family.</text>
</comment>
<evidence type="ECO:0000256" key="5">
    <source>
        <dbReference type="ARBA" id="ARBA00023136"/>
    </source>
</evidence>
<protein>
    <submittedName>
        <fullName evidence="9">Putative pantothenate transporter</fullName>
    </submittedName>
</protein>
<organism evidence="9 10">
    <name type="scientific">Diaporthe ampelina</name>
    <dbReference type="NCBI Taxonomy" id="1214573"/>
    <lineage>
        <taxon>Eukaryota</taxon>
        <taxon>Fungi</taxon>
        <taxon>Dikarya</taxon>
        <taxon>Ascomycota</taxon>
        <taxon>Pezizomycotina</taxon>
        <taxon>Sordariomycetes</taxon>
        <taxon>Sordariomycetidae</taxon>
        <taxon>Diaporthales</taxon>
        <taxon>Diaporthaceae</taxon>
        <taxon>Diaporthe</taxon>
    </lineage>
</organism>
<evidence type="ECO:0000313" key="9">
    <source>
        <dbReference type="EMBL" id="KKY38228.1"/>
    </source>
</evidence>
<dbReference type="InterPro" id="IPR020846">
    <property type="entry name" value="MFS_dom"/>
</dbReference>
<dbReference type="AlphaFoldDB" id="A0A0G2HTU9"/>
<dbReference type="InterPro" id="IPR036259">
    <property type="entry name" value="MFS_trans_sf"/>
</dbReference>
<dbReference type="Gene3D" id="1.20.1250.20">
    <property type="entry name" value="MFS general substrate transporter like domains"/>
    <property type="match status" value="1"/>
</dbReference>
<reference evidence="9 10" key="2">
    <citation type="submission" date="2015-05" db="EMBL/GenBank/DDBJ databases">
        <authorList>
            <person name="Morales-Cruz A."/>
            <person name="Amrine K.C."/>
            <person name="Cantu D."/>
        </authorList>
    </citation>
    <scope>NUCLEOTIDE SEQUENCE [LARGE SCALE GENOMIC DNA]</scope>
    <source>
        <strain evidence="9">DA912</strain>
    </source>
</reference>
<dbReference type="OrthoDB" id="3639251at2759"/>
<keyword evidence="5 7" id="KW-0472">Membrane</keyword>
<feature type="transmembrane region" description="Helical" evidence="7">
    <location>
        <begin position="126"/>
        <end position="145"/>
    </location>
</feature>
<keyword evidence="2" id="KW-0813">Transport</keyword>
<dbReference type="PROSITE" id="PS50850">
    <property type="entry name" value="MFS"/>
    <property type="match status" value="1"/>
</dbReference>
<evidence type="ECO:0000256" key="2">
    <source>
        <dbReference type="ARBA" id="ARBA00022448"/>
    </source>
</evidence>
<proteinExistence type="inferred from homology"/>
<evidence type="ECO:0000256" key="3">
    <source>
        <dbReference type="ARBA" id="ARBA00022692"/>
    </source>
</evidence>
<dbReference type="PANTHER" id="PTHR43791">
    <property type="entry name" value="PERMEASE-RELATED"/>
    <property type="match status" value="1"/>
</dbReference>
<feature type="transmembrane region" description="Helical" evidence="7">
    <location>
        <begin position="188"/>
        <end position="211"/>
    </location>
</feature>
<evidence type="ECO:0000256" key="6">
    <source>
        <dbReference type="ARBA" id="ARBA00037968"/>
    </source>
</evidence>
<dbReference type="GO" id="GO:0005886">
    <property type="term" value="C:plasma membrane"/>
    <property type="evidence" value="ECO:0007669"/>
    <property type="project" value="TreeGrafter"/>
</dbReference>
<evidence type="ECO:0000256" key="1">
    <source>
        <dbReference type="ARBA" id="ARBA00004141"/>
    </source>
</evidence>
<dbReference type="SUPFAM" id="SSF103473">
    <property type="entry name" value="MFS general substrate transporter"/>
    <property type="match status" value="1"/>
</dbReference>
<keyword evidence="4 7" id="KW-1133">Transmembrane helix</keyword>
<comment type="caution">
    <text evidence="9">The sequence shown here is derived from an EMBL/GenBank/DDBJ whole genome shotgun (WGS) entry which is preliminary data.</text>
</comment>
<evidence type="ECO:0000313" key="10">
    <source>
        <dbReference type="Proteomes" id="UP000034680"/>
    </source>
</evidence>
<evidence type="ECO:0000256" key="7">
    <source>
        <dbReference type="SAM" id="Phobius"/>
    </source>
</evidence>
<comment type="subcellular location">
    <subcellularLocation>
        <location evidence="1">Membrane</location>
        <topology evidence="1">Multi-pass membrane protein</topology>
    </subcellularLocation>
</comment>
<feature type="transmembrane region" description="Helical" evidence="7">
    <location>
        <begin position="256"/>
        <end position="283"/>
    </location>
</feature>
<dbReference type="EMBL" id="LCUC01000059">
    <property type="protein sequence ID" value="KKY38228.1"/>
    <property type="molecule type" value="Genomic_DNA"/>
</dbReference>
<evidence type="ECO:0000256" key="4">
    <source>
        <dbReference type="ARBA" id="ARBA00022989"/>
    </source>
</evidence>
<dbReference type="InterPro" id="IPR011701">
    <property type="entry name" value="MFS"/>
</dbReference>
<feature type="transmembrane region" description="Helical" evidence="7">
    <location>
        <begin position="157"/>
        <end position="176"/>
    </location>
</feature>
<dbReference type="GO" id="GO:0098717">
    <property type="term" value="P:pantothenate import across plasma membrane"/>
    <property type="evidence" value="ECO:0007669"/>
    <property type="project" value="TreeGrafter"/>
</dbReference>